<comment type="caution">
    <text evidence="8">The sequence shown here is derived from an EMBL/GenBank/DDBJ whole genome shotgun (WGS) entry which is preliminary data.</text>
</comment>
<organism evidence="8 9">
    <name type="scientific">Cudoniella acicularis</name>
    <dbReference type="NCBI Taxonomy" id="354080"/>
    <lineage>
        <taxon>Eukaryota</taxon>
        <taxon>Fungi</taxon>
        <taxon>Dikarya</taxon>
        <taxon>Ascomycota</taxon>
        <taxon>Pezizomycotina</taxon>
        <taxon>Leotiomycetes</taxon>
        <taxon>Helotiales</taxon>
        <taxon>Tricladiaceae</taxon>
        <taxon>Cudoniella</taxon>
    </lineage>
</organism>
<evidence type="ECO:0000256" key="2">
    <source>
        <dbReference type="ARBA" id="ARBA00022692"/>
    </source>
</evidence>
<dbReference type="InterPro" id="IPR052337">
    <property type="entry name" value="SAT4-like"/>
</dbReference>
<name>A0A8H4RQQ8_9HELO</name>
<dbReference type="PANTHER" id="PTHR33048:SF157">
    <property type="entry name" value="INTEGRAL MEMBRANE PROTEIN"/>
    <property type="match status" value="1"/>
</dbReference>
<accession>A0A8H4RQQ8</accession>
<feature type="domain" description="Rhodopsin" evidence="7">
    <location>
        <begin position="49"/>
        <end position="230"/>
    </location>
</feature>
<comment type="subcellular location">
    <subcellularLocation>
        <location evidence="1">Membrane</location>
        <topology evidence="1">Multi-pass membrane protein</topology>
    </subcellularLocation>
</comment>
<gene>
    <name evidence="8" type="ORF">G7Y89_g3759</name>
</gene>
<dbReference type="EMBL" id="JAAMPI010000191">
    <property type="protein sequence ID" value="KAF4634339.1"/>
    <property type="molecule type" value="Genomic_DNA"/>
</dbReference>
<dbReference type="PANTHER" id="PTHR33048">
    <property type="entry name" value="PTH11-LIKE INTEGRAL MEMBRANE PROTEIN (AFU_ORTHOLOGUE AFUA_5G11245)"/>
    <property type="match status" value="1"/>
</dbReference>
<keyword evidence="2 6" id="KW-0812">Transmembrane</keyword>
<comment type="similarity">
    <text evidence="5">Belongs to the SAT4 family.</text>
</comment>
<evidence type="ECO:0000256" key="3">
    <source>
        <dbReference type="ARBA" id="ARBA00022989"/>
    </source>
</evidence>
<dbReference type="Proteomes" id="UP000566819">
    <property type="component" value="Unassembled WGS sequence"/>
</dbReference>
<evidence type="ECO:0000313" key="8">
    <source>
        <dbReference type="EMBL" id="KAF4634339.1"/>
    </source>
</evidence>
<evidence type="ECO:0000313" key="9">
    <source>
        <dbReference type="Proteomes" id="UP000566819"/>
    </source>
</evidence>
<evidence type="ECO:0000256" key="6">
    <source>
        <dbReference type="SAM" id="Phobius"/>
    </source>
</evidence>
<evidence type="ECO:0000256" key="5">
    <source>
        <dbReference type="ARBA" id="ARBA00038359"/>
    </source>
</evidence>
<dbReference type="Pfam" id="PF20684">
    <property type="entry name" value="Fung_rhodopsin"/>
    <property type="match status" value="1"/>
</dbReference>
<feature type="transmembrane region" description="Helical" evidence="6">
    <location>
        <begin position="45"/>
        <end position="66"/>
    </location>
</feature>
<feature type="transmembrane region" description="Helical" evidence="6">
    <location>
        <begin position="158"/>
        <end position="180"/>
    </location>
</feature>
<dbReference type="InterPro" id="IPR049326">
    <property type="entry name" value="Rhodopsin_dom_fungi"/>
</dbReference>
<feature type="transmembrane region" description="Helical" evidence="6">
    <location>
        <begin position="78"/>
        <end position="103"/>
    </location>
</feature>
<reference evidence="8 9" key="1">
    <citation type="submission" date="2020-03" db="EMBL/GenBank/DDBJ databases">
        <title>Draft Genome Sequence of Cudoniella acicularis.</title>
        <authorList>
            <person name="Buettner E."/>
            <person name="Kellner H."/>
        </authorList>
    </citation>
    <scope>NUCLEOTIDE SEQUENCE [LARGE SCALE GENOMIC DNA]</scope>
    <source>
        <strain evidence="8 9">DSM 108380</strain>
    </source>
</reference>
<dbReference type="GO" id="GO:0016020">
    <property type="term" value="C:membrane"/>
    <property type="evidence" value="ECO:0007669"/>
    <property type="project" value="UniProtKB-SubCell"/>
</dbReference>
<evidence type="ECO:0000256" key="4">
    <source>
        <dbReference type="ARBA" id="ARBA00023136"/>
    </source>
</evidence>
<keyword evidence="4 6" id="KW-0472">Membrane</keyword>
<keyword evidence="3 6" id="KW-1133">Transmembrane helix</keyword>
<dbReference type="OrthoDB" id="5393606at2759"/>
<sequence length="326" mass="35795">MPSHSNLIAGVKLHVLAYKTPPPVDLTNPDDEISYSFTTVEKLEWGFFLMQILSMGFTKLSFIFFYRRIFVTGKPRSIFGVISLTVAVIIILWTLAFFLWFLLSCGNKFETRWTTVNTLHHNCPSDIKSDLALAISDFLTDVIIITLPIPMMTTGRKLAVLAVFGLGSVAMIASIIRLALFVNITEIASGKISDPSADNDLLSTRGLYWSMLESGLALTACCLPTLNAFVRLPALRSVISSVISLASIRSTQPGSQKLSQGVDQSHFNTEEGSMASRTAFVLNGTESNNVETYAMGGLAKTLREGNGEAKDEILVERTIEQRNDIV</sequence>
<evidence type="ECO:0000259" key="7">
    <source>
        <dbReference type="Pfam" id="PF20684"/>
    </source>
</evidence>
<proteinExistence type="inferred from homology"/>
<dbReference type="AlphaFoldDB" id="A0A8H4RQQ8"/>
<protein>
    <recommendedName>
        <fullName evidence="7">Rhodopsin domain-containing protein</fullName>
    </recommendedName>
</protein>
<keyword evidence="9" id="KW-1185">Reference proteome</keyword>
<evidence type="ECO:0000256" key="1">
    <source>
        <dbReference type="ARBA" id="ARBA00004141"/>
    </source>
</evidence>